<sequence>MPQVVTLEQVLELAKQLSLIDKINLIEKVTPEIKRELSIRPMPRRSLRGLWRGANIRDEDIAEARKEMSATFPRESI</sequence>
<protein>
    <submittedName>
        <fullName evidence="1">Uncharacterized protein</fullName>
    </submittedName>
</protein>
<gene>
    <name evidence="1" type="ORF">VB774_21695</name>
</gene>
<dbReference type="Proteomes" id="UP001301388">
    <property type="component" value="Unassembled WGS sequence"/>
</dbReference>
<keyword evidence="2" id="KW-1185">Reference proteome</keyword>
<proteinExistence type="predicted"/>
<dbReference type="EMBL" id="JAYGIE010000115">
    <property type="protein sequence ID" value="MEA5480254.1"/>
    <property type="molecule type" value="Genomic_DNA"/>
</dbReference>
<comment type="caution">
    <text evidence="1">The sequence shown here is derived from an EMBL/GenBank/DDBJ whole genome shotgun (WGS) entry which is preliminary data.</text>
</comment>
<accession>A0ABU5TPP7</accession>
<evidence type="ECO:0000313" key="2">
    <source>
        <dbReference type="Proteomes" id="UP001301388"/>
    </source>
</evidence>
<reference evidence="1 2" key="1">
    <citation type="submission" date="2023-12" db="EMBL/GenBank/DDBJ databases">
        <title>Baltic Sea Cyanobacteria.</title>
        <authorList>
            <person name="Delbaje E."/>
            <person name="Fewer D.P."/>
            <person name="Shishido T.K."/>
        </authorList>
    </citation>
    <scope>NUCLEOTIDE SEQUENCE [LARGE SCALE GENOMIC DNA]</scope>
    <source>
        <strain evidence="1 2">UHCC 0370</strain>
    </source>
</reference>
<evidence type="ECO:0000313" key="1">
    <source>
        <dbReference type="EMBL" id="MEA5480254.1"/>
    </source>
</evidence>
<dbReference type="RefSeq" id="WP_323263304.1">
    <property type="nucleotide sequence ID" value="NZ_JAYGIE010000115.1"/>
</dbReference>
<organism evidence="1 2">
    <name type="scientific">Pseudanabaena galeata UHCC 0370</name>
    <dbReference type="NCBI Taxonomy" id="3110310"/>
    <lineage>
        <taxon>Bacteria</taxon>
        <taxon>Bacillati</taxon>
        <taxon>Cyanobacteriota</taxon>
        <taxon>Cyanophyceae</taxon>
        <taxon>Pseudanabaenales</taxon>
        <taxon>Pseudanabaenaceae</taxon>
        <taxon>Pseudanabaena</taxon>
    </lineage>
</organism>
<name>A0ABU5TPP7_9CYAN</name>